<proteinExistence type="predicted"/>
<organism evidence="1">
    <name type="scientific">viral metagenome</name>
    <dbReference type="NCBI Taxonomy" id="1070528"/>
    <lineage>
        <taxon>unclassified sequences</taxon>
        <taxon>metagenomes</taxon>
        <taxon>organismal metagenomes</taxon>
    </lineage>
</organism>
<accession>A0A6C0HH22</accession>
<evidence type="ECO:0000313" key="1">
    <source>
        <dbReference type="EMBL" id="QHT79754.1"/>
    </source>
</evidence>
<name>A0A6C0HH22_9ZZZZ</name>
<dbReference type="EMBL" id="MN739954">
    <property type="protein sequence ID" value="QHT79754.1"/>
    <property type="molecule type" value="Genomic_DNA"/>
</dbReference>
<reference evidence="1" key="1">
    <citation type="journal article" date="2020" name="Nature">
        <title>Giant virus diversity and host interactions through global metagenomics.</title>
        <authorList>
            <person name="Schulz F."/>
            <person name="Roux S."/>
            <person name="Paez-Espino D."/>
            <person name="Jungbluth S."/>
            <person name="Walsh D.A."/>
            <person name="Denef V.J."/>
            <person name="McMahon K.D."/>
            <person name="Konstantinidis K.T."/>
            <person name="Eloe-Fadrosh E.A."/>
            <person name="Kyrpides N.C."/>
            <person name="Woyke T."/>
        </authorList>
    </citation>
    <scope>NUCLEOTIDE SEQUENCE</scope>
    <source>
        <strain evidence="1">GVMAG-M-3300023184-101</strain>
    </source>
</reference>
<dbReference type="AlphaFoldDB" id="A0A6C0HH22"/>
<protein>
    <submittedName>
        <fullName evidence="1">Uncharacterized protein</fullName>
    </submittedName>
</protein>
<sequence>MLFKTVEGKYVEILRSHYLTDTAYYTAIIKVKGYYDKAAKDAITISEVDRIQSILKRTL</sequence>